<dbReference type="PATRIC" id="fig|386585.9.peg.4873"/>
<dbReference type="EMBL" id="AE005174">
    <property type="protein sequence ID" value="AAG58928.1"/>
    <property type="molecule type" value="Genomic_DNA"/>
</dbReference>
<dbReference type="InterPro" id="IPR013783">
    <property type="entry name" value="Ig-like_fold"/>
</dbReference>
<protein>
    <submittedName>
        <fullName evidence="2">Fimbrial chaperone</fullName>
    </submittedName>
    <submittedName>
        <fullName evidence="3">Fimbrial protein</fullName>
    </submittedName>
</protein>
<proteinExistence type="predicted"/>
<dbReference type="PIR" id="D91212">
    <property type="entry name" value="D91212"/>
</dbReference>
<sequence length="53" mass="5873">MSVTVDDKDVSLNMIRPFEILTLPIPAGVAGKSLVWRFINDYGAISQPLKKNL</sequence>
<dbReference type="PIR" id="D86058">
    <property type="entry name" value="D86058"/>
</dbReference>
<dbReference type="SMR" id="A0A6M7GSR4"/>
<dbReference type="Proteomes" id="UP000002519">
    <property type="component" value="Chromosome"/>
</dbReference>
<dbReference type="EMBL" id="CP017669">
    <property type="protein sequence ID" value="APA39788.1"/>
    <property type="molecule type" value="Genomic_DNA"/>
</dbReference>
<dbReference type="InterPro" id="IPR036316">
    <property type="entry name" value="Pili_assmbl_chap_C_dom_sf"/>
</dbReference>
<feature type="domain" description="Pili assembly chaperone C-terminal" evidence="1">
    <location>
        <begin position="5"/>
        <end position="46"/>
    </location>
</feature>
<gene>
    <name evidence="2" type="ordered locus">Z5223</name>
    <name evidence="3" type="ORF">AU473_02290</name>
</gene>
<reference evidence="3 5" key="2">
    <citation type="submission" date="2016-10" db="EMBL/GenBank/DDBJ databases">
        <title>E. coli O157:H7 PA20.</title>
        <authorList>
            <person name="Uhlich G.A."/>
            <person name="Chen C.-Y."/>
            <person name="Paoli G."/>
        </authorList>
    </citation>
    <scope>NUCLEOTIDE SEQUENCE [LARGE SCALE GENOMIC DNA]</scope>
    <source>
        <strain evidence="3 5">PA20</strain>
    </source>
</reference>
<evidence type="ECO:0000313" key="2">
    <source>
        <dbReference type="EMBL" id="AAG58928.1"/>
    </source>
</evidence>
<dbReference type="AlphaFoldDB" id="A0A6M7GSR4"/>
<evidence type="ECO:0000313" key="3">
    <source>
        <dbReference type="EMBL" id="APA39788.1"/>
    </source>
</evidence>
<reference evidence="2 4" key="1">
    <citation type="journal article" date="2001" name="Nature">
        <title>Genome sequence of enterohaemorrhagic Escherichia coli O157:H7.</title>
        <authorList>
            <person name="Perna N.T."/>
            <person name="Plunkett G.III."/>
            <person name="Burland V."/>
            <person name="Mau B."/>
            <person name="Glasner J.D."/>
            <person name="Rose D.J."/>
            <person name="Mayhew G.F."/>
            <person name="Evans P.S."/>
            <person name="Gregor J."/>
            <person name="Kirkpatrick H.A."/>
            <person name="Posfai G."/>
            <person name="Hackett J."/>
            <person name="Klink S."/>
            <person name="Boutin A."/>
            <person name="Shao Y."/>
            <person name="Miller L."/>
            <person name="Grotbeck E.J."/>
            <person name="Davis N.W."/>
            <person name="Lim A."/>
            <person name="Dimalanta E."/>
            <person name="Potamousis K."/>
            <person name="Apodaca J."/>
            <person name="Anantharaman T.S."/>
            <person name="Lin J."/>
            <person name="Yen G."/>
            <person name="Schwartz D.C."/>
            <person name="Welch R.A."/>
            <person name="Blattner F.R."/>
        </authorList>
    </citation>
    <scope>NUCLEOTIDE SEQUENCE [LARGE SCALE GENOMIC DNA]</scope>
    <source>
        <strain evidence="2">EDL933</strain>
        <strain evidence="4">O157:H7 / EDL933 / ATCC 700927 / EHEC</strain>
    </source>
</reference>
<dbReference type="Pfam" id="PF02753">
    <property type="entry name" value="PapD_C"/>
    <property type="match status" value="1"/>
</dbReference>
<organism evidence="2 4">
    <name type="scientific">Escherichia coli O157:H7</name>
    <dbReference type="NCBI Taxonomy" id="83334"/>
    <lineage>
        <taxon>Bacteria</taxon>
        <taxon>Pseudomonadati</taxon>
        <taxon>Pseudomonadota</taxon>
        <taxon>Gammaproteobacteria</taxon>
        <taxon>Enterobacterales</taxon>
        <taxon>Enterobacteriaceae</taxon>
        <taxon>Escherichia</taxon>
    </lineage>
</organism>
<evidence type="ECO:0000313" key="4">
    <source>
        <dbReference type="Proteomes" id="UP000002519"/>
    </source>
</evidence>
<evidence type="ECO:0000313" key="5">
    <source>
        <dbReference type="Proteomes" id="UP000177471"/>
    </source>
</evidence>
<dbReference type="KEGG" id="ece:Z5223"/>
<name>A0A6M7GSR4_ECO57</name>
<dbReference type="Proteomes" id="UP000177471">
    <property type="component" value="Chromosome"/>
</dbReference>
<dbReference type="SUPFAM" id="SSF49584">
    <property type="entry name" value="Periplasmic chaperone C-domain"/>
    <property type="match status" value="1"/>
</dbReference>
<dbReference type="InterPro" id="IPR016148">
    <property type="entry name" value="Pili_assmbl_chaperone_C"/>
</dbReference>
<evidence type="ECO:0000259" key="1">
    <source>
        <dbReference type="Pfam" id="PF02753"/>
    </source>
</evidence>
<accession>A0A6M7GSR4</accession>
<dbReference type="Gene3D" id="2.60.40.10">
    <property type="entry name" value="Immunoglobulins"/>
    <property type="match status" value="1"/>
</dbReference>